<dbReference type="Gene3D" id="3.40.50.450">
    <property type="match status" value="1"/>
</dbReference>
<evidence type="ECO:0000256" key="1">
    <source>
        <dbReference type="ARBA" id="ARBA00006525"/>
    </source>
</evidence>
<evidence type="ECO:0000313" key="4">
    <source>
        <dbReference type="Proteomes" id="UP001501736"/>
    </source>
</evidence>
<dbReference type="SUPFAM" id="SSF102405">
    <property type="entry name" value="MCP/YpsA-like"/>
    <property type="match status" value="1"/>
</dbReference>
<dbReference type="Proteomes" id="UP001501736">
    <property type="component" value="Unassembled WGS sequence"/>
</dbReference>
<accession>A0ABP6R9Q7</accession>
<keyword evidence="4" id="KW-1185">Reference proteome</keyword>
<proteinExistence type="inferred from homology"/>
<dbReference type="Pfam" id="PF02481">
    <property type="entry name" value="DNA_processg_A"/>
    <property type="match status" value="1"/>
</dbReference>
<feature type="domain" description="Smf/DprA SLOG" evidence="2">
    <location>
        <begin position="65"/>
        <end position="252"/>
    </location>
</feature>
<comment type="similarity">
    <text evidence="1">Belongs to the DprA/Smf family.</text>
</comment>
<organism evidence="3 4">
    <name type="scientific">Nesterenkonia halobia</name>
    <dbReference type="NCBI Taxonomy" id="37922"/>
    <lineage>
        <taxon>Bacteria</taxon>
        <taxon>Bacillati</taxon>
        <taxon>Actinomycetota</taxon>
        <taxon>Actinomycetes</taxon>
        <taxon>Micrococcales</taxon>
        <taxon>Micrococcaceae</taxon>
        <taxon>Nesterenkonia</taxon>
    </lineage>
</organism>
<evidence type="ECO:0000313" key="3">
    <source>
        <dbReference type="EMBL" id="GAA3278287.1"/>
    </source>
</evidence>
<evidence type="ECO:0000259" key="2">
    <source>
        <dbReference type="Pfam" id="PF02481"/>
    </source>
</evidence>
<dbReference type="RefSeq" id="WP_344717152.1">
    <property type="nucleotide sequence ID" value="NZ_BAAAYG010000001.1"/>
</dbReference>
<comment type="caution">
    <text evidence="3">The sequence shown here is derived from an EMBL/GenBank/DDBJ whole genome shotgun (WGS) entry which is preliminary data.</text>
</comment>
<dbReference type="InterPro" id="IPR003488">
    <property type="entry name" value="DprA"/>
</dbReference>
<dbReference type="PANTHER" id="PTHR43022:SF1">
    <property type="entry name" value="PROTEIN SMF"/>
    <property type="match status" value="1"/>
</dbReference>
<sequence>MLDLAVERAALIGLLSSGPKMEWAKYRNAISMGQYPTELGATEEHIQTGQHVIAEWHHRVGGANFYTCLDEGYPAQLRDVWDFPPFVFIRGDETPLRRLQGDVGVCVVGSRKPTQQGHAAADFISRQLAQLGITIISGLAEGVDRAAHQAALETGARTVGVIGTGIDRYYPTTSRPYQEAMENGHGMVLSQFGPGASPTRASFPMRNAVMSAYGRATIIVEASEQSGTKHQAQHAVKHGRPVILAEPVARKTTWGARLADDSSVDAHVAHTPEHAVQLARGVIDRSAPPAPTQILAF</sequence>
<reference evidence="4" key="1">
    <citation type="journal article" date="2019" name="Int. J. Syst. Evol. Microbiol.">
        <title>The Global Catalogue of Microorganisms (GCM) 10K type strain sequencing project: providing services to taxonomists for standard genome sequencing and annotation.</title>
        <authorList>
            <consortium name="The Broad Institute Genomics Platform"/>
            <consortium name="The Broad Institute Genome Sequencing Center for Infectious Disease"/>
            <person name="Wu L."/>
            <person name="Ma J."/>
        </authorList>
    </citation>
    <scope>NUCLEOTIDE SEQUENCE [LARGE SCALE GENOMIC DNA]</scope>
    <source>
        <strain evidence="4">JCM 11483</strain>
    </source>
</reference>
<name>A0ABP6R9Q7_9MICC</name>
<gene>
    <name evidence="3" type="ORF">GCM10020260_00220</name>
</gene>
<protein>
    <recommendedName>
        <fullName evidence="2">Smf/DprA SLOG domain-containing protein</fullName>
    </recommendedName>
</protein>
<dbReference type="InterPro" id="IPR057666">
    <property type="entry name" value="DrpA_SLOG"/>
</dbReference>
<dbReference type="EMBL" id="BAAAYG010000001">
    <property type="protein sequence ID" value="GAA3278287.1"/>
    <property type="molecule type" value="Genomic_DNA"/>
</dbReference>
<dbReference type="PANTHER" id="PTHR43022">
    <property type="entry name" value="PROTEIN SMF"/>
    <property type="match status" value="1"/>
</dbReference>